<evidence type="ECO:0000256" key="7">
    <source>
        <dbReference type="ARBA" id="ARBA00023136"/>
    </source>
</evidence>
<evidence type="ECO:0000256" key="4">
    <source>
        <dbReference type="ARBA" id="ARBA00022692"/>
    </source>
</evidence>
<dbReference type="PROSITE" id="PS51914">
    <property type="entry name" value="MRH"/>
    <property type="match status" value="1"/>
</dbReference>
<dbReference type="GO" id="GO:0005886">
    <property type="term" value="C:plasma membrane"/>
    <property type="evidence" value="ECO:0007669"/>
    <property type="project" value="UniProtKB-SubCell"/>
</dbReference>
<dbReference type="Pfam" id="PF23091">
    <property type="entry name" value="TNFR_ELAPOR1_6th"/>
    <property type="match status" value="1"/>
</dbReference>
<dbReference type="Gene3D" id="2.70.130.10">
    <property type="entry name" value="Mannose-6-phosphate receptor binding domain"/>
    <property type="match status" value="1"/>
</dbReference>
<reference evidence="12" key="2">
    <citation type="submission" date="2025-08" db="UniProtKB">
        <authorList>
            <consortium name="Ensembl"/>
        </authorList>
    </citation>
    <scope>IDENTIFICATION</scope>
</reference>
<accession>H3D554</accession>
<dbReference type="SMART" id="SM01411">
    <property type="entry name" value="Ephrin_rec_like"/>
    <property type="match status" value="3"/>
</dbReference>
<feature type="transmembrane region" description="Helical" evidence="10">
    <location>
        <begin position="806"/>
        <end position="832"/>
    </location>
</feature>
<evidence type="ECO:0000256" key="8">
    <source>
        <dbReference type="ARBA" id="ARBA00023157"/>
    </source>
</evidence>
<dbReference type="Pfam" id="PF23087">
    <property type="entry name" value="MRH_ELAPOR1_9th"/>
    <property type="match status" value="1"/>
</dbReference>
<evidence type="ECO:0000256" key="5">
    <source>
        <dbReference type="ARBA" id="ARBA00022729"/>
    </source>
</evidence>
<dbReference type="InterPro" id="IPR044865">
    <property type="entry name" value="MRH_dom"/>
</dbReference>
<comment type="subcellular location">
    <subcellularLocation>
        <location evidence="1">Cell membrane</location>
        <topology evidence="1">Single-pass type I membrane protein</topology>
    </subcellularLocation>
</comment>
<dbReference type="GeneTree" id="ENSGT00940000154983"/>
<dbReference type="HOGENOM" id="CLU_005066_0_0_1"/>
<protein>
    <submittedName>
        <fullName evidence="12">Endosome-lysosome associated apoptosis and autophagy regulator family member 2b</fullName>
    </submittedName>
</protein>
<evidence type="ECO:0000313" key="12">
    <source>
        <dbReference type="Ensembl" id="ENSTNIP00000015643.1"/>
    </source>
</evidence>
<dbReference type="InterPro" id="IPR056606">
    <property type="entry name" value="Elapor1/2_C"/>
</dbReference>
<dbReference type="Ensembl" id="ENSTNIT00000015850.1">
    <property type="protein sequence ID" value="ENSTNIP00000015643.1"/>
    <property type="gene ID" value="ENSTNIG00000012669.1"/>
</dbReference>
<dbReference type="Pfam" id="PF23089">
    <property type="entry name" value="ELAPOR1_C"/>
    <property type="match status" value="1"/>
</dbReference>
<sequence>MSTERCTPCEAGSYSLGSGLRFDQWDVIPAGFTSLASFLDQGSTGEAVQACNSSSWTPQGVYLESNRDECTVSLVYAVHLERQGSVSFTYQYPDNNIFFEFYVQNEQCREMVQTDDQKWIQVTNNGGWDTHEVDLKSGTNILYWRTTGIVVGGKMVKPVLLKNIQIQGVAYTSECFPCRPGWFSPAPGSSSCEPCPSNTFSAKGASSCTPCPEHHFSREGWAECKLRPPCSQKDFFQIHTACDGEGKTQVLYRWVEPKICLENTSGAAALPPLGPREPCPPCNPGYRSGNDSACLPCPPGTHSDGTGECTACPAGSEPVLGYEYKWWNVLPPNMKSSCFNAGNSKCDHMNGWEVAGDHIRSGAGSSDNDYLILTLHVPGFKVPASLSGLNDEEFGQVAFVFETICSADCELYFMMDVDRKSTTVVEAWEGSRSKQSFSHAVTRNVPVTYTWAFQRTNRASDMRRYIDDTVKVYSISVSNALDGVASSCRACALVSLNSSCIPCPAGFFIAGAAQRCRECPPDTYLSGRRTSGQDACVACGPGSVTNKEHSFCYSDCSFTYSGNNRTMTFDLRAMSNASSLTVGPSFTSKGTKYLHVFNISLCGDKGRRGAVCSDNVTGVSSKEEQSAAAPSGNLVESFICQSTIVPADGRTFRASVASQSVSLADTFIGATVDAALDGIDARPDLFPDSPRAVPDIHFYYRSRQATASCDQGRSSVVTVRCNPEKSERGGLSVPSSCLAGTCDGCTFHFLWESAAACPRCSRDDYHRIEGACKGGLQVSGVYVWKEPKCTGGAPLPPRRSSPCEAVALWMMMAVGAGAFGAALLVSLTCYFWKKNQRLEYKYSRLVMAASKECELPAADSCGLAEGEEPEDEAVSTQKPSLLGKLRAIATKVRLL</sequence>
<evidence type="ECO:0000256" key="10">
    <source>
        <dbReference type="SAM" id="Phobius"/>
    </source>
</evidence>
<keyword evidence="7 10" id="KW-0472">Membrane</keyword>
<dbReference type="InterPro" id="IPR056607">
    <property type="entry name" value="Elapor1/2_MRH"/>
</dbReference>
<evidence type="ECO:0000313" key="13">
    <source>
        <dbReference type="Proteomes" id="UP000007303"/>
    </source>
</evidence>
<keyword evidence="6 10" id="KW-1133">Transmembrane helix</keyword>
<evidence type="ECO:0000256" key="3">
    <source>
        <dbReference type="ARBA" id="ARBA00022475"/>
    </source>
</evidence>
<evidence type="ECO:0000256" key="1">
    <source>
        <dbReference type="ARBA" id="ARBA00004251"/>
    </source>
</evidence>
<keyword evidence="9" id="KW-0325">Glycoprotein</keyword>
<dbReference type="Proteomes" id="UP000007303">
    <property type="component" value="Unassembled WGS sequence"/>
</dbReference>
<evidence type="ECO:0000259" key="11">
    <source>
        <dbReference type="PROSITE" id="PS51914"/>
    </source>
</evidence>
<dbReference type="AlphaFoldDB" id="H3D554"/>
<evidence type="ECO:0000256" key="9">
    <source>
        <dbReference type="ARBA" id="ARBA00023180"/>
    </source>
</evidence>
<reference evidence="13" key="1">
    <citation type="journal article" date="2004" name="Nature">
        <title>Genome duplication in the teleost fish Tetraodon nigroviridis reveals the early vertebrate proto-karyotype.</title>
        <authorList>
            <person name="Jaillon O."/>
            <person name="Aury J.-M."/>
            <person name="Brunet F."/>
            <person name="Petit J.-L."/>
            <person name="Stange-Thomann N."/>
            <person name="Mauceli E."/>
            <person name="Bouneau L."/>
            <person name="Fischer C."/>
            <person name="Ozouf-Costaz C."/>
            <person name="Bernot A."/>
            <person name="Nicaud S."/>
            <person name="Jaffe D."/>
            <person name="Fisher S."/>
            <person name="Lutfalla G."/>
            <person name="Dossat C."/>
            <person name="Segurens B."/>
            <person name="Dasilva C."/>
            <person name="Salanoubat M."/>
            <person name="Levy M."/>
            <person name="Boudet N."/>
            <person name="Castellano S."/>
            <person name="Anthouard V."/>
            <person name="Jubin C."/>
            <person name="Castelli V."/>
            <person name="Katinka M."/>
            <person name="Vacherie B."/>
            <person name="Biemont C."/>
            <person name="Skalli Z."/>
            <person name="Cattolico L."/>
            <person name="Poulain J."/>
            <person name="De Berardinis V."/>
            <person name="Cruaud C."/>
            <person name="Duprat S."/>
            <person name="Brottier P."/>
            <person name="Coutanceau J.-P."/>
            <person name="Gouzy J."/>
            <person name="Parra G."/>
            <person name="Lardier G."/>
            <person name="Chapple C."/>
            <person name="McKernan K.J."/>
            <person name="McEwan P."/>
            <person name="Bosak S."/>
            <person name="Kellis M."/>
            <person name="Volff J.-N."/>
            <person name="Guigo R."/>
            <person name="Zody M.C."/>
            <person name="Mesirov J."/>
            <person name="Lindblad-Toh K."/>
            <person name="Birren B."/>
            <person name="Nusbaum C."/>
            <person name="Kahn D."/>
            <person name="Robinson-Rechavi M."/>
            <person name="Laudet V."/>
            <person name="Schachter V."/>
            <person name="Quetier F."/>
            <person name="Saurin W."/>
            <person name="Scarpelli C."/>
            <person name="Wincker P."/>
            <person name="Lander E.S."/>
            <person name="Weissenbach J."/>
            <person name="Roest Crollius H."/>
        </authorList>
    </citation>
    <scope>NUCLEOTIDE SEQUENCE [LARGE SCALE GENOMIC DNA]</scope>
</reference>
<keyword evidence="8" id="KW-1015">Disulfide bond</keyword>
<keyword evidence="4 10" id="KW-0812">Transmembrane</keyword>
<dbReference type="Pfam" id="PF23031">
    <property type="entry name" value="GBD_ELAPOR1"/>
    <property type="match status" value="1"/>
</dbReference>
<dbReference type="Gene3D" id="2.10.50.10">
    <property type="entry name" value="Tumor Necrosis Factor Receptor, subunit A, domain 2"/>
    <property type="match status" value="2"/>
</dbReference>
<dbReference type="OMA" id="HERERYC"/>
<dbReference type="InterPro" id="IPR056608">
    <property type="entry name" value="Elapor1/2_GBD"/>
</dbReference>
<dbReference type="InterPro" id="IPR009030">
    <property type="entry name" value="Growth_fac_rcpt_cys_sf"/>
</dbReference>
<dbReference type="PANTHER" id="PTHR22727">
    <property type="entry name" value="PROTEIN CBG13728"/>
    <property type="match status" value="1"/>
</dbReference>
<dbReference type="GO" id="GO:0030513">
    <property type="term" value="P:positive regulation of BMP signaling pathway"/>
    <property type="evidence" value="ECO:0007669"/>
    <property type="project" value="TreeGrafter"/>
</dbReference>
<keyword evidence="13" id="KW-1185">Reference proteome</keyword>
<feature type="domain" description="MRH" evidence="11">
    <location>
        <begin position="554"/>
        <end position="759"/>
    </location>
</feature>
<reference evidence="12" key="3">
    <citation type="submission" date="2025-09" db="UniProtKB">
        <authorList>
            <consortium name="Ensembl"/>
        </authorList>
    </citation>
    <scope>IDENTIFICATION</scope>
</reference>
<comment type="similarity">
    <text evidence="2">Belongs to the ELAPOR family.</text>
</comment>
<name>H3D554_TETNG</name>
<dbReference type="PANTHER" id="PTHR22727:SF3">
    <property type="entry name" value="ENDOSOME_LYSOSOME-ASSOCIATED APOPTOSIS AND AUTOPHAGY REGULATOR FAMILY MEMBER 2"/>
    <property type="match status" value="1"/>
</dbReference>
<dbReference type="InterPro" id="IPR009011">
    <property type="entry name" value="Man6P_isomerase_rcpt-bd_dom_sf"/>
</dbReference>
<proteinExistence type="inferred from homology"/>
<dbReference type="InterPro" id="IPR056609">
    <property type="entry name" value="Elapor1-like_3rd"/>
</dbReference>
<evidence type="ECO:0000256" key="2">
    <source>
        <dbReference type="ARBA" id="ARBA00007627"/>
    </source>
</evidence>
<keyword evidence="5" id="KW-0732">Signal</keyword>
<dbReference type="InParanoid" id="H3D554"/>
<evidence type="ECO:0000256" key="6">
    <source>
        <dbReference type="ARBA" id="ARBA00022989"/>
    </source>
</evidence>
<organism evidence="12 13">
    <name type="scientific">Tetraodon nigroviridis</name>
    <name type="common">Spotted green pufferfish</name>
    <name type="synonym">Chelonodon nigroviridis</name>
    <dbReference type="NCBI Taxonomy" id="99883"/>
    <lineage>
        <taxon>Eukaryota</taxon>
        <taxon>Metazoa</taxon>
        <taxon>Chordata</taxon>
        <taxon>Craniata</taxon>
        <taxon>Vertebrata</taxon>
        <taxon>Euteleostomi</taxon>
        <taxon>Actinopterygii</taxon>
        <taxon>Neopterygii</taxon>
        <taxon>Teleostei</taxon>
        <taxon>Neoteleostei</taxon>
        <taxon>Acanthomorphata</taxon>
        <taxon>Eupercaria</taxon>
        <taxon>Tetraodontiformes</taxon>
        <taxon>Tetradontoidea</taxon>
        <taxon>Tetraodontidae</taxon>
        <taxon>Tetraodon</taxon>
    </lineage>
</organism>
<dbReference type="InterPro" id="IPR056610">
    <property type="entry name" value="Elapor1/2_TNFR-like"/>
</dbReference>
<dbReference type="InterPro" id="IPR039181">
    <property type="entry name" value="Elapor1/2"/>
</dbReference>
<dbReference type="Pfam" id="PF23032">
    <property type="entry name" value="GBD_ELAPOR1-like_3rd"/>
    <property type="match status" value="1"/>
</dbReference>
<dbReference type="SUPFAM" id="SSF50911">
    <property type="entry name" value="Mannose 6-phosphate receptor domain"/>
    <property type="match status" value="1"/>
</dbReference>
<keyword evidence="3" id="KW-1003">Cell membrane</keyword>
<dbReference type="SUPFAM" id="SSF57184">
    <property type="entry name" value="Growth factor receptor domain"/>
    <property type="match status" value="2"/>
</dbReference>